<protein>
    <submittedName>
        <fullName evidence="1">Uncharacterized protein</fullName>
    </submittedName>
</protein>
<accession>A0A0F9PX58</accession>
<dbReference type="AlphaFoldDB" id="A0A0F9PX58"/>
<gene>
    <name evidence="1" type="ORF">LCGC14_0845270</name>
</gene>
<comment type="caution">
    <text evidence="1">The sequence shown here is derived from an EMBL/GenBank/DDBJ whole genome shotgun (WGS) entry which is preliminary data.</text>
</comment>
<sequence length="157" mass="17261">MNTIEFTKDDTRATRWLLDGVSTDIYRPGFHGIHVEDDEVSVSTDGAQIRATSTPQPLAELGGKAIVFAKPPRVNGDSVKCSVTESKLPDWRSSVQPKAEPKFSITLDGEILASLVKDMGFVRLDFHGKFLPIEIHSADKYALLMPCGDNPTENFTP</sequence>
<evidence type="ECO:0000313" key="1">
    <source>
        <dbReference type="EMBL" id="KKN29317.1"/>
    </source>
</evidence>
<organism evidence="1">
    <name type="scientific">marine sediment metagenome</name>
    <dbReference type="NCBI Taxonomy" id="412755"/>
    <lineage>
        <taxon>unclassified sequences</taxon>
        <taxon>metagenomes</taxon>
        <taxon>ecological metagenomes</taxon>
    </lineage>
</organism>
<dbReference type="EMBL" id="LAZR01002496">
    <property type="protein sequence ID" value="KKN29317.1"/>
    <property type="molecule type" value="Genomic_DNA"/>
</dbReference>
<reference evidence="1" key="1">
    <citation type="journal article" date="2015" name="Nature">
        <title>Complex archaea that bridge the gap between prokaryotes and eukaryotes.</title>
        <authorList>
            <person name="Spang A."/>
            <person name="Saw J.H."/>
            <person name="Jorgensen S.L."/>
            <person name="Zaremba-Niedzwiedzka K."/>
            <person name="Martijn J."/>
            <person name="Lind A.E."/>
            <person name="van Eijk R."/>
            <person name="Schleper C."/>
            <person name="Guy L."/>
            <person name="Ettema T.J."/>
        </authorList>
    </citation>
    <scope>NUCLEOTIDE SEQUENCE</scope>
</reference>
<name>A0A0F9PX58_9ZZZZ</name>
<proteinExistence type="predicted"/>